<evidence type="ECO:0000256" key="1">
    <source>
        <dbReference type="ARBA" id="ARBA00001964"/>
    </source>
</evidence>
<accession>A0A553JX06</accession>
<dbReference type="NCBIfam" id="NF003619">
    <property type="entry name" value="PRK05261.1-4"/>
    <property type="match status" value="1"/>
</dbReference>
<dbReference type="InterPro" id="IPR009014">
    <property type="entry name" value="Transketo_C/PFOR_II"/>
</dbReference>
<evidence type="ECO:0000256" key="4">
    <source>
        <dbReference type="ARBA" id="ARBA00023239"/>
    </source>
</evidence>
<dbReference type="FunFam" id="3.40.50.970:FF:000091">
    <property type="entry name" value="Xylulose-5-phosphate/fructose-6-phosphate phosphoketolase"/>
    <property type="match status" value="1"/>
</dbReference>
<comment type="caution">
    <text evidence="9">The sequence shown here is derived from an EMBL/GenBank/DDBJ whole genome shotgun (WGS) entry which is preliminary data.</text>
</comment>
<dbReference type="SUPFAM" id="SSF52518">
    <property type="entry name" value="Thiamin diphosphate-binding fold (THDP-binding)"/>
    <property type="match status" value="2"/>
</dbReference>
<feature type="region of interest" description="Disordered" evidence="6">
    <location>
        <begin position="786"/>
        <end position="823"/>
    </location>
</feature>
<dbReference type="HAMAP" id="MF_01403">
    <property type="entry name" value="Phosphoketolase"/>
    <property type="match status" value="1"/>
</dbReference>
<reference evidence="9 10" key="1">
    <citation type="submission" date="2019-07" db="EMBL/GenBank/DDBJ databases">
        <authorList>
            <person name="Zhou L.-Y."/>
        </authorList>
    </citation>
    <scope>NUCLEOTIDE SEQUENCE [LARGE SCALE GENOMIC DNA]</scope>
    <source>
        <strain evidence="9 10">YIM 101269</strain>
    </source>
</reference>
<dbReference type="EMBL" id="VKKG01000006">
    <property type="protein sequence ID" value="TRY16974.1"/>
    <property type="molecule type" value="Genomic_DNA"/>
</dbReference>
<evidence type="ECO:0000256" key="5">
    <source>
        <dbReference type="HAMAP-Rule" id="MF_01403"/>
    </source>
</evidence>
<evidence type="ECO:0000313" key="10">
    <source>
        <dbReference type="Proteomes" id="UP000317638"/>
    </source>
</evidence>
<comment type="similarity">
    <text evidence="2 5">Belongs to the XFP family.</text>
</comment>
<dbReference type="Pfam" id="PF09364">
    <property type="entry name" value="XFP_N"/>
    <property type="match status" value="1"/>
</dbReference>
<protein>
    <recommendedName>
        <fullName evidence="5">Probable phosphoketolase</fullName>
        <ecNumber evidence="5">4.1.2.-</ecNumber>
    </recommendedName>
</protein>
<dbReference type="GO" id="GO:0016832">
    <property type="term" value="F:aldehyde-lyase activity"/>
    <property type="evidence" value="ECO:0007669"/>
    <property type="project" value="UniProtKB-UniRule"/>
</dbReference>
<dbReference type="Pfam" id="PF09363">
    <property type="entry name" value="XFP_C"/>
    <property type="match status" value="1"/>
</dbReference>
<proteinExistence type="inferred from homology"/>
<dbReference type="PROSITE" id="PS60003">
    <property type="entry name" value="PHOSPHOKETOLASE_2"/>
    <property type="match status" value="1"/>
</dbReference>
<dbReference type="Pfam" id="PF03894">
    <property type="entry name" value="XFP"/>
    <property type="match status" value="1"/>
</dbReference>
<keyword evidence="10" id="KW-1185">Reference proteome</keyword>
<evidence type="ECO:0000256" key="2">
    <source>
        <dbReference type="ARBA" id="ARBA00005623"/>
    </source>
</evidence>
<keyword evidence="3 5" id="KW-0786">Thiamine pyrophosphate</keyword>
<dbReference type="NCBIfam" id="NF003621">
    <property type="entry name" value="PRK05261.1-6"/>
    <property type="match status" value="1"/>
</dbReference>
<dbReference type="PROSITE" id="PS60002">
    <property type="entry name" value="PHOSPHOKETOLASE_1"/>
    <property type="match status" value="1"/>
</dbReference>
<dbReference type="InterPro" id="IPR018970">
    <property type="entry name" value="Xul5P/Fru6P_PKetolase_N"/>
</dbReference>
<dbReference type="AlphaFoldDB" id="A0A553JX06"/>
<dbReference type="InterPro" id="IPR019789">
    <property type="entry name" value="Xul5P/Fru6P_PKetolase_ThDP_BS"/>
</dbReference>
<dbReference type="InterPro" id="IPR018969">
    <property type="entry name" value="Xul5P/Fru6P_PKetolase_C"/>
</dbReference>
<sequence>MTNTWQNRAQCGAPELTDDHLRGIHAWWRAANYLSVGQIYLLDNPLLRRPLERDDVKPRLLGHWGTTPGLNFLYAHLNRIISERRQPALYVTGPGHGGPGLVANTYLEGTYTDFYPEVSRDESGLQRLFKRFSFPGGIPSHVAPETPGSIHEGGELGYSLSHAYGAAFDNPDLLVFAVVGDGEAETGPLATSWHSNKFLNPVTDGVVLPVLHLNGFKIANPTVLARIPEPELVDLMSGYGHKAHLFTAGFDDEEPVSYHRRFAELMDTVMDEVAAIRSTAAEQGAGAAERPSWPMIVFRTPKGWTGPEQIDGNKTEGSWRSHQVPLASARDTDEHLRDLDAWLRSYRAEELFDEHGALVADVASLTPPVGLRMGERPEANGGLLRESLRLPDFREYGVEVPEPGGSDSEATKVLGGWLRDVVAANRRNFRIFGPDETASNRLQAVYEETAKQWVADYDSPEVDQHLERVGQVVEMLSEHQCQGWLEGYLLTGRHGLMSSYEAFIHIVDSMVNQHAKWLKVTNQLEWRRPIASLNYLLSSHVWRQDHNGFSHQDPGFIDHMVNKKADIVRVYLPPDANTLLSTFDHCLRSTQYVNVVVAGKQPNPNWLTMDEAIKHCTRGLGIWDWAGTEEAGTEPDVVLACAGDIPTIEVLAAAHILRERVPELKVRVVNVVDLMRLQDEDEHPHGLSHRAFDTYFTATRPIIFAYHGYPWLIHRLTYRRNGHDNLHVRGYKEEGTTTTPFDMVMLNDLDRFHLVMDVIDRVEGLGTRYAGLRQEMEDRRFDARAHARASGEDLPEVSQWVWPDSGNTASERQAAAATGGDNE</sequence>
<evidence type="ECO:0000256" key="3">
    <source>
        <dbReference type="ARBA" id="ARBA00023052"/>
    </source>
</evidence>
<dbReference type="PANTHER" id="PTHR31273:SF0">
    <property type="entry name" value="PHOSPHOKETOLASE-RELATED"/>
    <property type="match status" value="1"/>
</dbReference>
<dbReference type="PANTHER" id="PTHR31273">
    <property type="entry name" value="PHOSPHOKETOLASE-RELATED"/>
    <property type="match status" value="1"/>
</dbReference>
<keyword evidence="4 5" id="KW-0456">Lyase</keyword>
<dbReference type="GO" id="GO:0000287">
    <property type="term" value="F:magnesium ion binding"/>
    <property type="evidence" value="ECO:0007669"/>
    <property type="project" value="UniProtKB-ARBA"/>
</dbReference>
<dbReference type="Gene3D" id="3.40.50.920">
    <property type="match status" value="1"/>
</dbReference>
<dbReference type="InterPro" id="IPR023962">
    <property type="entry name" value="Phosphoketolase"/>
</dbReference>
<dbReference type="InterPro" id="IPR029061">
    <property type="entry name" value="THDP-binding"/>
</dbReference>
<dbReference type="Proteomes" id="UP000317638">
    <property type="component" value="Unassembled WGS sequence"/>
</dbReference>
<dbReference type="EC" id="4.1.2.-" evidence="5"/>
<evidence type="ECO:0000259" key="7">
    <source>
        <dbReference type="Pfam" id="PF09363"/>
    </source>
</evidence>
<feature type="domain" description="Xylulose 5-phosphate/Fructose 6-phosphate phosphoketolase C-terminal" evidence="7">
    <location>
        <begin position="600"/>
        <end position="802"/>
    </location>
</feature>
<evidence type="ECO:0000313" key="9">
    <source>
        <dbReference type="EMBL" id="TRY16974.1"/>
    </source>
</evidence>
<dbReference type="Gene3D" id="3.40.50.970">
    <property type="match status" value="2"/>
</dbReference>
<dbReference type="RefSeq" id="WP_143939117.1">
    <property type="nucleotide sequence ID" value="NZ_VKKG01000006.1"/>
</dbReference>
<evidence type="ECO:0000256" key="6">
    <source>
        <dbReference type="SAM" id="MobiDB-lite"/>
    </source>
</evidence>
<name>A0A553JX06_9ACTN</name>
<dbReference type="InterPro" id="IPR005593">
    <property type="entry name" value="Xul5P/Fru6P_PKetolase"/>
</dbReference>
<organism evidence="9 10">
    <name type="scientific">Tessaracoccus rhinocerotis</name>
    <dbReference type="NCBI Taxonomy" id="1689449"/>
    <lineage>
        <taxon>Bacteria</taxon>
        <taxon>Bacillati</taxon>
        <taxon>Actinomycetota</taxon>
        <taxon>Actinomycetes</taxon>
        <taxon>Propionibacteriales</taxon>
        <taxon>Propionibacteriaceae</taxon>
        <taxon>Tessaracoccus</taxon>
    </lineage>
</organism>
<dbReference type="PIRSF" id="PIRSF017245">
    <property type="entry name" value="Phosphoketolase"/>
    <property type="match status" value="1"/>
</dbReference>
<dbReference type="NCBIfam" id="NF003617">
    <property type="entry name" value="PRK05261.1-2"/>
    <property type="match status" value="1"/>
</dbReference>
<dbReference type="GO" id="GO:0005975">
    <property type="term" value="P:carbohydrate metabolic process"/>
    <property type="evidence" value="ECO:0007669"/>
    <property type="project" value="InterPro"/>
</dbReference>
<dbReference type="InterPro" id="IPR019790">
    <property type="entry name" value="Xul5P/Fru6P_PKetolase_CS"/>
</dbReference>
<dbReference type="OrthoDB" id="9768449at2"/>
<evidence type="ECO:0000259" key="8">
    <source>
        <dbReference type="Pfam" id="PF09364"/>
    </source>
</evidence>
<comment type="cofactor">
    <cofactor evidence="1 5">
        <name>thiamine diphosphate</name>
        <dbReference type="ChEBI" id="CHEBI:58937"/>
    </cofactor>
</comment>
<gene>
    <name evidence="9" type="ORF">FOJ82_14025</name>
</gene>
<feature type="domain" description="Xylulose 5-phosphate/Fructose 6-phosphate phosphoketolase N-terminal" evidence="8">
    <location>
        <begin position="16"/>
        <end position="383"/>
    </location>
</feature>